<dbReference type="Proteomes" id="UP000477680">
    <property type="component" value="Chromosome"/>
</dbReference>
<proteinExistence type="predicted"/>
<evidence type="ECO:0000313" key="1">
    <source>
        <dbReference type="EMBL" id="QIB64182.1"/>
    </source>
</evidence>
<dbReference type="EMBL" id="CP048711">
    <property type="protein sequence ID" value="QIB64182.1"/>
    <property type="molecule type" value="Genomic_DNA"/>
</dbReference>
<evidence type="ECO:0000313" key="2">
    <source>
        <dbReference type="Proteomes" id="UP000477680"/>
    </source>
</evidence>
<accession>A0A6C0TWI6</accession>
<dbReference type="KEGG" id="kim:G3T16_00905"/>
<keyword evidence="2" id="KW-1185">Reference proteome</keyword>
<organism evidence="1 2">
    <name type="scientific">Kineobactrum salinum</name>
    <dbReference type="NCBI Taxonomy" id="2708301"/>
    <lineage>
        <taxon>Bacteria</taxon>
        <taxon>Pseudomonadati</taxon>
        <taxon>Pseudomonadota</taxon>
        <taxon>Gammaproteobacteria</taxon>
        <taxon>Cellvibrionales</taxon>
        <taxon>Halieaceae</taxon>
        <taxon>Kineobactrum</taxon>
    </lineage>
</organism>
<reference evidence="1 2" key="1">
    <citation type="submission" date="2020-02" db="EMBL/GenBank/DDBJ databases">
        <title>Genome sequencing for Kineobactrum sp. M2.</title>
        <authorList>
            <person name="Park S.-J."/>
        </authorList>
    </citation>
    <scope>NUCLEOTIDE SEQUENCE [LARGE SCALE GENOMIC DNA]</scope>
    <source>
        <strain evidence="1 2">M2</strain>
    </source>
</reference>
<dbReference type="RefSeq" id="WP_163493432.1">
    <property type="nucleotide sequence ID" value="NZ_CP048711.1"/>
</dbReference>
<dbReference type="Pfam" id="PF13618">
    <property type="entry name" value="Gluconate_2-dh3"/>
    <property type="match status" value="1"/>
</dbReference>
<protein>
    <submittedName>
        <fullName evidence="1">Gluconate 2-dehydrogenase subunit 3 family protein</fullName>
    </submittedName>
</protein>
<dbReference type="InterPro" id="IPR027056">
    <property type="entry name" value="Gluconate_2DH_su3"/>
</dbReference>
<sequence length="162" mass="17303">MLPLTPSQARARQLPLRVLRAAEVTTLEAVAEGLVPGATEAGISHFLDQQLAASAEDNLLMLKYLGVTAADQLPFYRGALGSIDALARQRFKAPCQALDTAQLQQLLASLAADDTPGWQAAPASFVFFVLRSDAVDVVYGTAAGSKAIDLPYMPHIEPETPW</sequence>
<name>A0A6C0TWI6_9GAMM</name>
<dbReference type="AlphaFoldDB" id="A0A6C0TWI6"/>
<gene>
    <name evidence="1" type="ORF">G3T16_00905</name>
</gene>